<gene>
    <name evidence="1" type="ORF">L1987_08707</name>
</gene>
<evidence type="ECO:0000313" key="1">
    <source>
        <dbReference type="EMBL" id="KAI3821150.1"/>
    </source>
</evidence>
<dbReference type="Proteomes" id="UP001056120">
    <property type="component" value="Linkage Group LG03"/>
</dbReference>
<reference evidence="1 2" key="2">
    <citation type="journal article" date="2022" name="Mol. Ecol. Resour.">
        <title>The genomes of chicory, endive, great burdock and yacon provide insights into Asteraceae paleo-polyploidization history and plant inulin production.</title>
        <authorList>
            <person name="Fan W."/>
            <person name="Wang S."/>
            <person name="Wang H."/>
            <person name="Wang A."/>
            <person name="Jiang F."/>
            <person name="Liu H."/>
            <person name="Zhao H."/>
            <person name="Xu D."/>
            <person name="Zhang Y."/>
        </authorList>
    </citation>
    <scope>NUCLEOTIDE SEQUENCE [LARGE SCALE GENOMIC DNA]</scope>
    <source>
        <strain evidence="2">cv. Yunnan</strain>
        <tissue evidence="1">Leaves</tissue>
    </source>
</reference>
<keyword evidence="2" id="KW-1185">Reference proteome</keyword>
<comment type="caution">
    <text evidence="1">The sequence shown here is derived from an EMBL/GenBank/DDBJ whole genome shotgun (WGS) entry which is preliminary data.</text>
</comment>
<evidence type="ECO:0000313" key="2">
    <source>
        <dbReference type="Proteomes" id="UP001056120"/>
    </source>
</evidence>
<reference evidence="2" key="1">
    <citation type="journal article" date="2022" name="Mol. Ecol. Resour.">
        <title>The genomes of chicory, endive, great burdock and yacon provide insights into Asteraceae palaeo-polyploidization history and plant inulin production.</title>
        <authorList>
            <person name="Fan W."/>
            <person name="Wang S."/>
            <person name="Wang H."/>
            <person name="Wang A."/>
            <person name="Jiang F."/>
            <person name="Liu H."/>
            <person name="Zhao H."/>
            <person name="Xu D."/>
            <person name="Zhang Y."/>
        </authorList>
    </citation>
    <scope>NUCLEOTIDE SEQUENCE [LARGE SCALE GENOMIC DNA]</scope>
    <source>
        <strain evidence="2">cv. Yunnan</strain>
    </source>
</reference>
<dbReference type="EMBL" id="CM042020">
    <property type="protein sequence ID" value="KAI3821150.1"/>
    <property type="molecule type" value="Genomic_DNA"/>
</dbReference>
<proteinExistence type="predicted"/>
<accession>A0ACB9JNL4</accession>
<protein>
    <submittedName>
        <fullName evidence="1">Uncharacterized protein</fullName>
    </submittedName>
</protein>
<sequence>MVVPGWRTANGRRERGRESTRRGILALERCYTDWCASILEVLMAKTKRTRSVRRGAPAGGRADRQNKQAAAVDKTDSDIEGVLALPASSVARAEDGSVPRGAETRVTGWKRRVVSVVRDFPPGCGPAWLIDQPLTTAK</sequence>
<name>A0ACB9JNL4_9ASTR</name>
<organism evidence="1 2">
    <name type="scientific">Smallanthus sonchifolius</name>
    <dbReference type="NCBI Taxonomy" id="185202"/>
    <lineage>
        <taxon>Eukaryota</taxon>
        <taxon>Viridiplantae</taxon>
        <taxon>Streptophyta</taxon>
        <taxon>Embryophyta</taxon>
        <taxon>Tracheophyta</taxon>
        <taxon>Spermatophyta</taxon>
        <taxon>Magnoliopsida</taxon>
        <taxon>eudicotyledons</taxon>
        <taxon>Gunneridae</taxon>
        <taxon>Pentapetalae</taxon>
        <taxon>asterids</taxon>
        <taxon>campanulids</taxon>
        <taxon>Asterales</taxon>
        <taxon>Asteraceae</taxon>
        <taxon>Asteroideae</taxon>
        <taxon>Heliantheae alliance</taxon>
        <taxon>Millerieae</taxon>
        <taxon>Smallanthus</taxon>
    </lineage>
</organism>